<feature type="domain" description="C3H1-type" evidence="6">
    <location>
        <begin position="62"/>
        <end position="90"/>
    </location>
</feature>
<dbReference type="AlphaFoldDB" id="A0A7J6SGC6"/>
<feature type="region of interest" description="Disordered" evidence="5">
    <location>
        <begin position="102"/>
        <end position="129"/>
    </location>
</feature>
<evidence type="ECO:0000256" key="3">
    <source>
        <dbReference type="ARBA" id="ARBA00022833"/>
    </source>
</evidence>
<accession>A0A7J6SGC6</accession>
<evidence type="ECO:0000259" key="6">
    <source>
        <dbReference type="PROSITE" id="PS50103"/>
    </source>
</evidence>
<feature type="region of interest" description="Disordered" evidence="5">
    <location>
        <begin position="320"/>
        <end position="350"/>
    </location>
</feature>
<sequence>MPLFEKGDEPFFVAKVESTCCLCKGVVEEGAATFPMRFSPEKPTRYLWAHLECAREEAGGVLPEAPVCKHWKFHGRCLYKEKCFFSHPPEVLEEYNRKQAEIEENGGRKRNRGPGKRNKNPELTNPPHSSVLSVYISGKRTIDERGFRLAGEVVLVENLGRFKAGRGPHLSIGGWRIFLRGGSGVVDVAGGKGEIGFELKNLNGVEATNVDPRPMDLRKFVKKYEWDIYNRNPLWRKYQTTYDKGSEPSQPRHIRAFFDPPLTDWAAAIARDTESVSSVSSVAANVEWWREHLDKAKRIKWIRQGHEEFCELSSNFTTDEVSTDDPDLTGRKTATKPGAVKFKEPASPPPDYESIDDFETALEVLADASLVVGLHSDQATERIVDFALAAGKPFAVVPCCVYQKCFPDRKLPDGQLVNTYEDFITYLCSKDPRIRTQALGFDGRNTAVYLPLPDDL</sequence>
<keyword evidence="3 4" id="KW-0862">Zinc</keyword>
<dbReference type="Proteomes" id="UP000553632">
    <property type="component" value="Unassembled WGS sequence"/>
</dbReference>
<organism evidence="7 8">
    <name type="scientific">Perkinsus olseni</name>
    <name type="common">Perkinsus atlanticus</name>
    <dbReference type="NCBI Taxonomy" id="32597"/>
    <lineage>
        <taxon>Eukaryota</taxon>
        <taxon>Sar</taxon>
        <taxon>Alveolata</taxon>
        <taxon>Perkinsozoa</taxon>
        <taxon>Perkinsea</taxon>
        <taxon>Perkinsida</taxon>
        <taxon>Perkinsidae</taxon>
        <taxon>Perkinsus</taxon>
    </lineage>
</organism>
<keyword evidence="1 4" id="KW-0479">Metal-binding</keyword>
<dbReference type="SUPFAM" id="SSF90229">
    <property type="entry name" value="CCCH zinc finger"/>
    <property type="match status" value="1"/>
</dbReference>
<evidence type="ECO:0000256" key="5">
    <source>
        <dbReference type="SAM" id="MobiDB-lite"/>
    </source>
</evidence>
<proteinExistence type="predicted"/>
<feature type="zinc finger region" description="C3H1-type" evidence="4">
    <location>
        <begin position="62"/>
        <end position="90"/>
    </location>
</feature>
<keyword evidence="8" id="KW-1185">Reference proteome</keyword>
<evidence type="ECO:0000256" key="4">
    <source>
        <dbReference type="PROSITE-ProRule" id="PRU00723"/>
    </source>
</evidence>
<dbReference type="PANTHER" id="PTHR36971:SF1">
    <property type="entry name" value="METHYLTRANSFERASE DOMAIN-CONTAINING PROTEIN"/>
    <property type="match status" value="1"/>
</dbReference>
<feature type="compositionally biased region" description="Basic residues" evidence="5">
    <location>
        <begin position="108"/>
        <end position="118"/>
    </location>
</feature>
<gene>
    <name evidence="7" type="ORF">FOZ63_026610</name>
</gene>
<evidence type="ECO:0000256" key="2">
    <source>
        <dbReference type="ARBA" id="ARBA00022771"/>
    </source>
</evidence>
<comment type="caution">
    <text evidence="7">The sequence shown here is derived from an EMBL/GenBank/DDBJ whole genome shotgun (WGS) entry which is preliminary data.</text>
</comment>
<evidence type="ECO:0000313" key="7">
    <source>
        <dbReference type="EMBL" id="KAF4732009.1"/>
    </source>
</evidence>
<reference evidence="7 8" key="1">
    <citation type="submission" date="2020-04" db="EMBL/GenBank/DDBJ databases">
        <title>Perkinsus olseni comparative genomics.</title>
        <authorList>
            <person name="Bogema D.R."/>
        </authorList>
    </citation>
    <scope>NUCLEOTIDE SEQUENCE [LARGE SCALE GENOMIC DNA]</scope>
    <source>
        <strain evidence="7 8">ATCC PRA-207</strain>
    </source>
</reference>
<dbReference type="EMBL" id="JABANO010018343">
    <property type="protein sequence ID" value="KAF4732009.1"/>
    <property type="molecule type" value="Genomic_DNA"/>
</dbReference>
<name>A0A7J6SGC6_PEROL</name>
<protein>
    <recommendedName>
        <fullName evidence="6">C3H1-type domain-containing protein</fullName>
    </recommendedName>
</protein>
<keyword evidence="2 4" id="KW-0863">Zinc-finger</keyword>
<evidence type="ECO:0000256" key="1">
    <source>
        <dbReference type="ARBA" id="ARBA00022723"/>
    </source>
</evidence>
<dbReference type="InterPro" id="IPR036855">
    <property type="entry name" value="Znf_CCCH_sf"/>
</dbReference>
<dbReference type="GO" id="GO:0008270">
    <property type="term" value="F:zinc ion binding"/>
    <property type="evidence" value="ECO:0007669"/>
    <property type="project" value="UniProtKB-KW"/>
</dbReference>
<dbReference type="InterPro" id="IPR000571">
    <property type="entry name" value="Znf_CCCH"/>
</dbReference>
<dbReference type="PROSITE" id="PS50103">
    <property type="entry name" value="ZF_C3H1"/>
    <property type="match status" value="1"/>
</dbReference>
<dbReference type="PANTHER" id="PTHR36971">
    <property type="entry name" value="UNNAMED PRODUCT"/>
    <property type="match status" value="1"/>
</dbReference>
<evidence type="ECO:0000313" key="8">
    <source>
        <dbReference type="Proteomes" id="UP000553632"/>
    </source>
</evidence>
<dbReference type="OMA" id="WAHLECA"/>